<reference evidence="2 3" key="1">
    <citation type="submission" date="2015-09" db="EMBL/GenBank/DDBJ databases">
        <title>A metagenomics-based metabolic model of nitrate-dependent anaerobic oxidation of methane by Methanoperedens-like archaea.</title>
        <authorList>
            <person name="Arshad A."/>
            <person name="Speth D.R."/>
            <person name="De Graaf R.M."/>
            <person name="Op Den Camp H.J."/>
            <person name="Jetten M.S."/>
            <person name="Welte C.U."/>
        </authorList>
    </citation>
    <scope>NUCLEOTIDE SEQUENCE [LARGE SCALE GENOMIC DNA]</scope>
</reference>
<sequence>MPIDVVCWMHVDITAEHTSEYMDQKYYFCSSKCKKEFDDAPDRYLGVKSPMKMPE</sequence>
<name>A0A0P8A8I0_9EURY</name>
<dbReference type="SMART" id="SM00746">
    <property type="entry name" value="TRASH"/>
    <property type="match status" value="1"/>
</dbReference>
<evidence type="ECO:0000313" key="2">
    <source>
        <dbReference type="EMBL" id="KPQ42927.1"/>
    </source>
</evidence>
<dbReference type="InterPro" id="IPR007029">
    <property type="entry name" value="YHS_dom"/>
</dbReference>
<dbReference type="Proteomes" id="UP000050360">
    <property type="component" value="Unassembled WGS sequence"/>
</dbReference>
<feature type="domain" description="TRASH" evidence="1">
    <location>
        <begin position="4"/>
        <end position="41"/>
    </location>
</feature>
<proteinExistence type="predicted"/>
<gene>
    <name evidence="2" type="ORF">MPEBLZ_02493</name>
</gene>
<comment type="caution">
    <text evidence="2">The sequence shown here is derived from an EMBL/GenBank/DDBJ whole genome shotgun (WGS) entry which is preliminary data.</text>
</comment>
<accession>A0A0P8A8I0</accession>
<dbReference type="GO" id="GO:0016491">
    <property type="term" value="F:oxidoreductase activity"/>
    <property type="evidence" value="ECO:0007669"/>
    <property type="project" value="InterPro"/>
</dbReference>
<evidence type="ECO:0000313" key="3">
    <source>
        <dbReference type="Proteomes" id="UP000050360"/>
    </source>
</evidence>
<dbReference type="InterPro" id="IPR012348">
    <property type="entry name" value="RNR-like"/>
</dbReference>
<dbReference type="Gene3D" id="1.10.620.20">
    <property type="entry name" value="Ribonucleotide Reductase, subunit A"/>
    <property type="match status" value="1"/>
</dbReference>
<dbReference type="AlphaFoldDB" id="A0A0P8A8I0"/>
<protein>
    <submittedName>
        <fullName evidence="2">YHS domain protein</fullName>
    </submittedName>
</protein>
<dbReference type="SUPFAM" id="SSF47240">
    <property type="entry name" value="Ferritin-like"/>
    <property type="match status" value="1"/>
</dbReference>
<dbReference type="EMBL" id="LKCM01000193">
    <property type="protein sequence ID" value="KPQ42927.1"/>
    <property type="molecule type" value="Genomic_DNA"/>
</dbReference>
<dbReference type="Pfam" id="PF04945">
    <property type="entry name" value="YHS"/>
    <property type="match status" value="1"/>
</dbReference>
<organism evidence="2 3">
    <name type="scientific">Candidatus Methanoperedens nitratireducens</name>
    <dbReference type="NCBI Taxonomy" id="1392998"/>
    <lineage>
        <taxon>Archaea</taxon>
        <taxon>Methanobacteriati</taxon>
        <taxon>Methanobacteriota</taxon>
        <taxon>Stenosarchaea group</taxon>
        <taxon>Methanomicrobia</taxon>
        <taxon>Methanosarcinales</taxon>
        <taxon>ANME-2 cluster</taxon>
        <taxon>Candidatus Methanoperedentaceae</taxon>
        <taxon>Candidatus Methanoperedens</taxon>
    </lineage>
</organism>
<evidence type="ECO:0000259" key="1">
    <source>
        <dbReference type="SMART" id="SM00746"/>
    </source>
</evidence>
<dbReference type="InterPro" id="IPR011017">
    <property type="entry name" value="TRASH_dom"/>
</dbReference>
<dbReference type="InterPro" id="IPR009078">
    <property type="entry name" value="Ferritin-like_SF"/>
</dbReference>